<dbReference type="NCBIfam" id="TIGR04088">
    <property type="entry name" value="cognate_SipW"/>
    <property type="match status" value="1"/>
</dbReference>
<dbReference type="RefSeq" id="WP_022594329.1">
    <property type="nucleotide sequence ID" value="NZ_AP024189.1"/>
</dbReference>
<evidence type="ECO:0000313" key="5">
    <source>
        <dbReference type="EMBL" id="MBM4629867.1"/>
    </source>
</evidence>
<organism evidence="6 7">
    <name type="scientific">Rhodococcus hoagii</name>
    <name type="common">Corynebacterium equii</name>
    <dbReference type="NCBI Taxonomy" id="43767"/>
    <lineage>
        <taxon>Bacteria</taxon>
        <taxon>Bacillati</taxon>
        <taxon>Actinomycetota</taxon>
        <taxon>Actinomycetes</taxon>
        <taxon>Mycobacteriales</taxon>
        <taxon>Nocardiaceae</taxon>
        <taxon>Prescottella</taxon>
    </lineage>
</organism>
<feature type="signal peptide" evidence="1">
    <location>
        <begin position="1"/>
        <end position="26"/>
    </location>
</feature>
<evidence type="ECO:0000313" key="4">
    <source>
        <dbReference type="EMBL" id="MBM4629859.1"/>
    </source>
</evidence>
<protein>
    <submittedName>
        <fullName evidence="2">Alternate-type signal peptide domain-containing protein</fullName>
    </submittedName>
</protein>
<evidence type="ECO:0000313" key="6">
    <source>
        <dbReference type="EMBL" id="ORM31163.1"/>
    </source>
</evidence>
<sequence length="176" mass="17468">MNKKTKGAIAAGAAAALLAGGAGSFALWSDSENLAGGTIQSGKLTLTTAGTPTWTKGGNSIDITTYKVVPGDVITYNATATIGASGNNLAAHLKATVPGLGTSTELAQALQTSTTATVNSVPLPSDPAGVAITSANDGQTVQVQVQFTFDAATANQVAQNQSATFGNVVLDLTQDS</sequence>
<dbReference type="Proteomes" id="UP000193518">
    <property type="component" value="Unassembled WGS sequence"/>
</dbReference>
<dbReference type="EMBL" id="WUXD01000001">
    <property type="protein sequence ID" value="MBM4625317.1"/>
    <property type="molecule type" value="Genomic_DNA"/>
</dbReference>
<evidence type="ECO:0000256" key="1">
    <source>
        <dbReference type="SAM" id="SignalP"/>
    </source>
</evidence>
<dbReference type="InterPro" id="IPR024006">
    <property type="entry name" value="Alt_signal_exp_actinobact"/>
</dbReference>
<dbReference type="InterPro" id="IPR023833">
    <property type="entry name" value="Signal_pept_SipW-depend-type"/>
</dbReference>
<name>A0AAE5MKQ4_RHOHA</name>
<dbReference type="EMBL" id="WUXD01000079">
    <property type="protein sequence ID" value="MBM4629867.1"/>
    <property type="molecule type" value="Genomic_DNA"/>
</dbReference>
<reference evidence="2" key="2">
    <citation type="submission" date="2019-11" db="EMBL/GenBank/DDBJ databases">
        <title>Spread of Macrolides and rifampicin resistant Rhodococcus equi in clinical isolates in the USA.</title>
        <authorList>
            <person name="Alvarez-Narvaez S."/>
            <person name="Huber L."/>
            <person name="Cohen N.D."/>
            <person name="Slovis N."/>
            <person name="Greiter M."/>
            <person name="Giguere S."/>
            <person name="Hart K."/>
        </authorList>
    </citation>
    <scope>NUCLEOTIDE SEQUENCE</scope>
    <source>
        <strain evidence="2">Lh_38</strain>
    </source>
</reference>
<keyword evidence="1" id="KW-0732">Signal</keyword>
<dbReference type="Proteomes" id="UP000738270">
    <property type="component" value="Unassembled WGS sequence"/>
</dbReference>
<dbReference type="AlphaFoldDB" id="A0AAE5MKQ4"/>
<dbReference type="EMBL" id="WUXD01000078">
    <property type="protein sequence ID" value="MBM4629859.1"/>
    <property type="molecule type" value="Genomic_DNA"/>
</dbReference>
<dbReference type="EMBL" id="LWIC01000001">
    <property type="protein sequence ID" value="ORM31163.1"/>
    <property type="molecule type" value="Genomic_DNA"/>
</dbReference>
<dbReference type="EMBL" id="WUXD01000078">
    <property type="protein sequence ID" value="MBM4629858.1"/>
    <property type="molecule type" value="Genomic_DNA"/>
</dbReference>
<evidence type="ECO:0000313" key="3">
    <source>
        <dbReference type="EMBL" id="MBM4629858.1"/>
    </source>
</evidence>
<gene>
    <name evidence="6" type="ORF">A5N68_02800</name>
    <name evidence="2" type="ORF">GS453_00310</name>
    <name evidence="3" type="ORF">GS453_24725</name>
    <name evidence="4" type="ORF">GS453_24740</name>
    <name evidence="5" type="ORF">GS453_24790</name>
</gene>
<accession>A0AAE5MKQ4</accession>
<comment type="caution">
    <text evidence="6">The sequence shown here is derived from an EMBL/GenBank/DDBJ whole genome shotgun (WGS) entry which is preliminary data.</text>
</comment>
<feature type="chain" id="PRO_5042083598" evidence="1">
    <location>
        <begin position="27"/>
        <end position="176"/>
    </location>
</feature>
<proteinExistence type="predicted"/>
<evidence type="ECO:0000313" key="2">
    <source>
        <dbReference type="EMBL" id="MBM4625317.1"/>
    </source>
</evidence>
<evidence type="ECO:0000313" key="7">
    <source>
        <dbReference type="Proteomes" id="UP000193518"/>
    </source>
</evidence>
<reference evidence="6 7" key="1">
    <citation type="journal article" date="2016" name="Genome Biol. Evol.">
        <title>Pangenome and Phylogenomic Analysis of the Pathogenic Actinobacterium Rhodococcus equi.</title>
        <authorList>
            <person name="Anastasi E."/>
            <person name="MacArthur I."/>
            <person name="Scortti M."/>
            <person name="Alvarez S."/>
            <person name="Giguere S."/>
            <person name="Vazquez-Boland J.A."/>
        </authorList>
    </citation>
    <scope>NUCLEOTIDE SEQUENCE [LARGE SCALE GENOMIC DNA]</scope>
    <source>
        <strain evidence="6 7">PAM1271</strain>
    </source>
</reference>
<dbReference type="NCBIfam" id="TIGR04089">
    <property type="entry name" value="exp_by_SipW_III"/>
    <property type="match status" value="1"/>
</dbReference>